<dbReference type="AlphaFoldDB" id="A0A4U5MSL3"/>
<feature type="compositionally biased region" description="Basic and acidic residues" evidence="1">
    <location>
        <begin position="36"/>
        <end position="45"/>
    </location>
</feature>
<proteinExistence type="predicted"/>
<dbReference type="Proteomes" id="UP000298663">
    <property type="component" value="Unassembled WGS sequence"/>
</dbReference>
<organism evidence="2 3">
    <name type="scientific">Steinernema carpocapsae</name>
    <name type="common">Entomopathogenic nematode</name>
    <dbReference type="NCBI Taxonomy" id="34508"/>
    <lineage>
        <taxon>Eukaryota</taxon>
        <taxon>Metazoa</taxon>
        <taxon>Ecdysozoa</taxon>
        <taxon>Nematoda</taxon>
        <taxon>Chromadorea</taxon>
        <taxon>Rhabditida</taxon>
        <taxon>Tylenchina</taxon>
        <taxon>Panagrolaimomorpha</taxon>
        <taxon>Strongyloidoidea</taxon>
        <taxon>Steinernematidae</taxon>
        <taxon>Steinernema</taxon>
    </lineage>
</organism>
<feature type="region of interest" description="Disordered" evidence="1">
    <location>
        <begin position="22"/>
        <end position="45"/>
    </location>
</feature>
<name>A0A4U5MSL3_STECR</name>
<dbReference type="EMBL" id="AZBU02000006">
    <property type="protein sequence ID" value="TKR72482.1"/>
    <property type="molecule type" value="Genomic_DNA"/>
</dbReference>
<accession>A0A4U5MSL3</accession>
<reference evidence="2 3" key="1">
    <citation type="journal article" date="2015" name="Genome Biol.">
        <title>Comparative genomics of Steinernema reveals deeply conserved gene regulatory networks.</title>
        <authorList>
            <person name="Dillman A.R."/>
            <person name="Macchietto M."/>
            <person name="Porter C.F."/>
            <person name="Rogers A."/>
            <person name="Williams B."/>
            <person name="Antoshechkin I."/>
            <person name="Lee M.M."/>
            <person name="Goodwin Z."/>
            <person name="Lu X."/>
            <person name="Lewis E.E."/>
            <person name="Goodrich-Blair H."/>
            <person name="Stock S.P."/>
            <person name="Adams B.J."/>
            <person name="Sternberg P.W."/>
            <person name="Mortazavi A."/>
        </authorList>
    </citation>
    <scope>NUCLEOTIDE SEQUENCE [LARGE SCALE GENOMIC DNA]</scope>
    <source>
        <strain evidence="2 3">ALL</strain>
    </source>
</reference>
<protein>
    <submittedName>
        <fullName evidence="2">Uncharacterized protein</fullName>
    </submittedName>
</protein>
<evidence type="ECO:0000313" key="3">
    <source>
        <dbReference type="Proteomes" id="UP000298663"/>
    </source>
</evidence>
<evidence type="ECO:0000256" key="1">
    <source>
        <dbReference type="SAM" id="MobiDB-lite"/>
    </source>
</evidence>
<sequence>METVSFLFVNAVAHLLSSKPLEGLQSPKSSTWASVNEKHDAKRENTTVRLDTDSEILATFESSRFRRDLSFVDFFKNRAPFQHVTSVHKSGSVERAEEVVPLEAALKGNHLRTLIQAYQPVLEHLTIMGNFSGSSNPSV</sequence>
<gene>
    <name evidence="2" type="ORF">L596_019919</name>
</gene>
<comment type="caution">
    <text evidence="2">The sequence shown here is derived from an EMBL/GenBank/DDBJ whole genome shotgun (WGS) entry which is preliminary data.</text>
</comment>
<keyword evidence="3" id="KW-1185">Reference proteome</keyword>
<reference evidence="2 3" key="2">
    <citation type="journal article" date="2019" name="G3 (Bethesda)">
        <title>Hybrid Assembly of the Genome of the Entomopathogenic Nematode Steinernema carpocapsae Identifies the X-Chromosome.</title>
        <authorList>
            <person name="Serra L."/>
            <person name="Macchietto M."/>
            <person name="Macias-Munoz A."/>
            <person name="McGill C.J."/>
            <person name="Rodriguez I.M."/>
            <person name="Rodriguez B."/>
            <person name="Murad R."/>
            <person name="Mortazavi A."/>
        </authorList>
    </citation>
    <scope>NUCLEOTIDE SEQUENCE [LARGE SCALE GENOMIC DNA]</scope>
    <source>
        <strain evidence="2 3">ALL</strain>
    </source>
</reference>
<evidence type="ECO:0000313" key="2">
    <source>
        <dbReference type="EMBL" id="TKR72482.1"/>
    </source>
</evidence>